<feature type="region of interest" description="Disordered" evidence="1">
    <location>
        <begin position="215"/>
        <end position="241"/>
    </location>
</feature>
<reference evidence="2 3" key="2">
    <citation type="submission" date="2020-05" db="EMBL/GenBank/DDBJ databases">
        <title>Draft genome sequence of Desulfovibrio sp. strainFSS-1.</title>
        <authorList>
            <person name="Shimoshige H."/>
            <person name="Kobayashi H."/>
            <person name="Maekawa T."/>
        </authorList>
    </citation>
    <scope>NUCLEOTIDE SEQUENCE [LARGE SCALE GENOMIC DNA]</scope>
    <source>
        <strain evidence="2 3">SIID29052-01</strain>
    </source>
</reference>
<keyword evidence="3" id="KW-1185">Reference proteome</keyword>
<gene>
    <name evidence="2" type="ORF">NNJEOMEG_03300</name>
</gene>
<feature type="compositionally biased region" description="Low complexity" evidence="1">
    <location>
        <begin position="226"/>
        <end position="235"/>
    </location>
</feature>
<proteinExistence type="predicted"/>
<dbReference type="AlphaFoldDB" id="A0A6V8M0Q4"/>
<accession>A0A6V8M0Q4</accession>
<name>A0A6V8M0Q4_9BACT</name>
<feature type="compositionally biased region" description="Gly residues" evidence="1">
    <location>
        <begin position="215"/>
        <end position="225"/>
    </location>
</feature>
<dbReference type="RefSeq" id="WP_173086444.1">
    <property type="nucleotide sequence ID" value="NZ_BLTE01000017.1"/>
</dbReference>
<sequence>MGVKATTWRQTIQGGKQLFRLYPSRGNQTLTGTVTLPSTLNGPIQVTPFDTLTLNGATVTVENPCRGHILYCKNLIVTGAAAIIHMNGKGCTGIDWENYDLDIPAAIALASLTSNARTLLQRFLRAGWYLGDPQLWKDHAGVVQAVLTAGANKIIDKTLLGAGGYFAALSGWYSGCMGGAAGAAGTGGPGGGGAGSAYCGINYVQWGGIGGKGRPWRGGFGGQGGPSCQSQGLSGDQNRQGSPGGVLVVVVENDVTVGPGLTIAANALPVTGGTNETGGCGGGRAKLLYGGALTGTPTITANGAAGQSGNCSPAAGGAGKADSSTFTAWGL</sequence>
<organism evidence="2 3">
    <name type="scientific">Fundidesulfovibrio magnetotacticus</name>
    <dbReference type="NCBI Taxonomy" id="2730080"/>
    <lineage>
        <taxon>Bacteria</taxon>
        <taxon>Pseudomonadati</taxon>
        <taxon>Thermodesulfobacteriota</taxon>
        <taxon>Desulfovibrionia</taxon>
        <taxon>Desulfovibrionales</taxon>
        <taxon>Desulfovibrionaceae</taxon>
        <taxon>Fundidesulfovibrio</taxon>
    </lineage>
</organism>
<evidence type="ECO:0000313" key="2">
    <source>
        <dbReference type="EMBL" id="GFK95437.1"/>
    </source>
</evidence>
<evidence type="ECO:0000313" key="3">
    <source>
        <dbReference type="Proteomes" id="UP000494245"/>
    </source>
</evidence>
<dbReference type="EMBL" id="BLTE01000017">
    <property type="protein sequence ID" value="GFK95437.1"/>
    <property type="molecule type" value="Genomic_DNA"/>
</dbReference>
<dbReference type="Proteomes" id="UP000494245">
    <property type="component" value="Unassembled WGS sequence"/>
</dbReference>
<reference evidence="2 3" key="1">
    <citation type="submission" date="2020-04" db="EMBL/GenBank/DDBJ databases">
        <authorList>
            <consortium name="Desulfovibrio sp. FSS-1 genome sequencing consortium"/>
            <person name="Shimoshige H."/>
            <person name="Kobayashi H."/>
            <person name="Maekawa T."/>
        </authorList>
    </citation>
    <scope>NUCLEOTIDE SEQUENCE [LARGE SCALE GENOMIC DNA]</scope>
    <source>
        <strain evidence="2 3">SIID29052-01</strain>
    </source>
</reference>
<protein>
    <submittedName>
        <fullName evidence="2">Uncharacterized protein</fullName>
    </submittedName>
</protein>
<evidence type="ECO:0000256" key="1">
    <source>
        <dbReference type="SAM" id="MobiDB-lite"/>
    </source>
</evidence>
<comment type="caution">
    <text evidence="2">The sequence shown here is derived from an EMBL/GenBank/DDBJ whole genome shotgun (WGS) entry which is preliminary data.</text>
</comment>